<dbReference type="AlphaFoldDB" id="A0A6J7I7L6"/>
<dbReference type="GO" id="GO:0000160">
    <property type="term" value="P:phosphorelay signal transduction system"/>
    <property type="evidence" value="ECO:0007669"/>
    <property type="project" value="UniProtKB-KW"/>
</dbReference>
<keyword evidence="4" id="KW-0812">Transmembrane</keyword>
<dbReference type="SUPFAM" id="SSF55874">
    <property type="entry name" value="ATPase domain of HSP90 chaperone/DNA topoisomerase II/histidine kinase"/>
    <property type="match status" value="1"/>
</dbReference>
<keyword evidence="7" id="KW-0472">Membrane</keyword>
<evidence type="ECO:0000256" key="6">
    <source>
        <dbReference type="ARBA" id="ARBA00022989"/>
    </source>
</evidence>
<dbReference type="InterPro" id="IPR036890">
    <property type="entry name" value="HATPase_C_sf"/>
</dbReference>
<dbReference type="PANTHER" id="PTHR24421:SF37">
    <property type="entry name" value="SENSOR HISTIDINE KINASE NARS"/>
    <property type="match status" value="1"/>
</dbReference>
<accession>A0A6J7I7L6</accession>
<dbReference type="InterPro" id="IPR050482">
    <property type="entry name" value="Sensor_HK_TwoCompSys"/>
</dbReference>
<dbReference type="PANTHER" id="PTHR24421">
    <property type="entry name" value="NITRATE/NITRITE SENSOR PROTEIN NARX-RELATED"/>
    <property type="match status" value="1"/>
</dbReference>
<feature type="region of interest" description="Disordered" evidence="8">
    <location>
        <begin position="33"/>
        <end position="52"/>
    </location>
</feature>
<proteinExistence type="predicted"/>
<keyword evidence="6" id="KW-1133">Transmembrane helix</keyword>
<dbReference type="GO" id="GO:0016301">
    <property type="term" value="F:kinase activity"/>
    <property type="evidence" value="ECO:0007669"/>
    <property type="project" value="UniProtKB-KW"/>
</dbReference>
<evidence type="ECO:0000256" key="7">
    <source>
        <dbReference type="ARBA" id="ARBA00023136"/>
    </source>
</evidence>
<sequence length="256" mass="26818">MREDPSVVARPTPVPRSLVPLAAAAGALAVAAVTRSTHRERPPRPVDPGPAQAVDDLLRGERRRQEALAARLHDGPLQGVISARQDLQEHLAGEDVDLRETLEALGEAVTALRDLNTDLYDAVLRDSGLEAALRRAADTTERRGGPPISVAVGPGASGPHDALVVRVANELLTNVRKHAGAQAARVRLVRGVDGEVHLSVTDDGVGMDPDVLAAAARDGHLGLRSITRRVTDAGGTVRVRPVGPGSEVEVRLPGGV</sequence>
<keyword evidence="5" id="KW-0418">Kinase</keyword>
<evidence type="ECO:0000313" key="10">
    <source>
        <dbReference type="EMBL" id="CAB4926614.1"/>
    </source>
</evidence>
<dbReference type="Gene3D" id="3.30.565.10">
    <property type="entry name" value="Histidine kinase-like ATPase, C-terminal domain"/>
    <property type="match status" value="1"/>
</dbReference>
<keyword evidence="3" id="KW-0808">Transferase</keyword>
<evidence type="ECO:0000256" key="1">
    <source>
        <dbReference type="ARBA" id="ARBA00004651"/>
    </source>
</evidence>
<feature type="domain" description="Histidine kinase/HSP90-like ATPase" evidence="9">
    <location>
        <begin position="160"/>
        <end position="256"/>
    </location>
</feature>
<keyword evidence="2" id="KW-1003">Cell membrane</keyword>
<dbReference type="SMART" id="SM00387">
    <property type="entry name" value="HATPase_c"/>
    <property type="match status" value="1"/>
</dbReference>
<evidence type="ECO:0000256" key="2">
    <source>
        <dbReference type="ARBA" id="ARBA00022475"/>
    </source>
</evidence>
<evidence type="ECO:0000256" key="8">
    <source>
        <dbReference type="SAM" id="MobiDB-lite"/>
    </source>
</evidence>
<evidence type="ECO:0000259" key="9">
    <source>
        <dbReference type="SMART" id="SM00387"/>
    </source>
</evidence>
<organism evidence="10">
    <name type="scientific">freshwater metagenome</name>
    <dbReference type="NCBI Taxonomy" id="449393"/>
    <lineage>
        <taxon>unclassified sequences</taxon>
        <taxon>metagenomes</taxon>
        <taxon>ecological metagenomes</taxon>
    </lineage>
</organism>
<comment type="subcellular location">
    <subcellularLocation>
        <location evidence="1">Cell membrane</location>
        <topology evidence="1">Multi-pass membrane protein</topology>
    </subcellularLocation>
</comment>
<dbReference type="Pfam" id="PF02518">
    <property type="entry name" value="HATPase_c"/>
    <property type="match status" value="1"/>
</dbReference>
<dbReference type="GO" id="GO:0005886">
    <property type="term" value="C:plasma membrane"/>
    <property type="evidence" value="ECO:0007669"/>
    <property type="project" value="UniProtKB-SubCell"/>
</dbReference>
<evidence type="ECO:0000256" key="4">
    <source>
        <dbReference type="ARBA" id="ARBA00022692"/>
    </source>
</evidence>
<evidence type="ECO:0000256" key="3">
    <source>
        <dbReference type="ARBA" id="ARBA00022679"/>
    </source>
</evidence>
<gene>
    <name evidence="10" type="ORF">UFOPK3564_02139</name>
</gene>
<name>A0A6J7I7L6_9ZZZZ</name>
<evidence type="ECO:0000256" key="5">
    <source>
        <dbReference type="ARBA" id="ARBA00022777"/>
    </source>
</evidence>
<protein>
    <submittedName>
        <fullName evidence="10">Unannotated protein</fullName>
    </submittedName>
</protein>
<dbReference type="InterPro" id="IPR003594">
    <property type="entry name" value="HATPase_dom"/>
</dbReference>
<dbReference type="CDD" id="cd16917">
    <property type="entry name" value="HATPase_UhpB-NarQ-NarX-like"/>
    <property type="match status" value="1"/>
</dbReference>
<dbReference type="EMBL" id="CAFBMK010000136">
    <property type="protein sequence ID" value="CAB4926614.1"/>
    <property type="molecule type" value="Genomic_DNA"/>
</dbReference>
<reference evidence="10" key="1">
    <citation type="submission" date="2020-05" db="EMBL/GenBank/DDBJ databases">
        <authorList>
            <person name="Chiriac C."/>
            <person name="Salcher M."/>
            <person name="Ghai R."/>
            <person name="Kavagutti S V."/>
        </authorList>
    </citation>
    <scope>NUCLEOTIDE SEQUENCE</scope>
</reference>